<dbReference type="EMBL" id="CAJOBP010006349">
    <property type="protein sequence ID" value="CAF4490884.1"/>
    <property type="molecule type" value="Genomic_DNA"/>
</dbReference>
<organism evidence="2 3">
    <name type="scientific">Rotaria socialis</name>
    <dbReference type="NCBI Taxonomy" id="392032"/>
    <lineage>
        <taxon>Eukaryota</taxon>
        <taxon>Metazoa</taxon>
        <taxon>Spiralia</taxon>
        <taxon>Gnathifera</taxon>
        <taxon>Rotifera</taxon>
        <taxon>Eurotatoria</taxon>
        <taxon>Bdelloidea</taxon>
        <taxon>Philodinida</taxon>
        <taxon>Philodinidae</taxon>
        <taxon>Rotaria</taxon>
    </lineage>
</organism>
<accession>A0A820Y8T5</accession>
<gene>
    <name evidence="2" type="ORF">HFQ381_LOCUS30322</name>
    <name evidence="1" type="ORF">UJA718_LOCUS25638</name>
</gene>
<evidence type="ECO:0000313" key="3">
    <source>
        <dbReference type="Proteomes" id="UP000663851"/>
    </source>
</evidence>
<protein>
    <submittedName>
        <fullName evidence="2">Uncharacterized protein</fullName>
    </submittedName>
</protein>
<dbReference type="Proteomes" id="UP000663873">
    <property type="component" value="Unassembled WGS sequence"/>
</dbReference>
<name>A0A820Y8T5_9BILA</name>
<evidence type="ECO:0000313" key="4">
    <source>
        <dbReference type="Proteomes" id="UP000663873"/>
    </source>
</evidence>
<evidence type="ECO:0000313" key="2">
    <source>
        <dbReference type="EMBL" id="CAF4540983.1"/>
    </source>
</evidence>
<evidence type="ECO:0000313" key="1">
    <source>
        <dbReference type="EMBL" id="CAF4490884.1"/>
    </source>
</evidence>
<keyword evidence="4" id="KW-1185">Reference proteome</keyword>
<comment type="caution">
    <text evidence="2">The sequence shown here is derived from an EMBL/GenBank/DDBJ whole genome shotgun (WGS) entry which is preliminary data.</text>
</comment>
<dbReference type="EMBL" id="CAJOBO010005280">
    <property type="protein sequence ID" value="CAF4540983.1"/>
    <property type="molecule type" value="Genomic_DNA"/>
</dbReference>
<dbReference type="Proteomes" id="UP000663851">
    <property type="component" value="Unassembled WGS sequence"/>
</dbReference>
<proteinExistence type="predicted"/>
<reference evidence="2" key="1">
    <citation type="submission" date="2021-02" db="EMBL/GenBank/DDBJ databases">
        <authorList>
            <person name="Nowell W R."/>
        </authorList>
    </citation>
    <scope>NUCLEOTIDE SEQUENCE</scope>
</reference>
<dbReference type="AlphaFoldDB" id="A0A820Y8T5"/>
<sequence length="100" mass="11286">MRSIFRLRFPLVRKSDPPGAKNCNGYRGPGTRMCDQVFACGSHWSENMSIPESKAVMVMEVQEPEFVIIWGLVVGVALEHSVEQSIDRSNEQSTDRSNEQ</sequence>